<comment type="caution">
    <text evidence="1">The sequence shown here is derived from an EMBL/GenBank/DDBJ whole genome shotgun (WGS) entry which is preliminary data.</text>
</comment>
<proteinExistence type="predicted"/>
<dbReference type="EMBL" id="QGGO01000044">
    <property type="protein sequence ID" value="PWK16803.1"/>
    <property type="molecule type" value="Genomic_DNA"/>
</dbReference>
<dbReference type="Proteomes" id="UP000245489">
    <property type="component" value="Unassembled WGS sequence"/>
</dbReference>
<gene>
    <name evidence="1" type="ORF">LV89_04761</name>
</gene>
<protein>
    <submittedName>
        <fullName evidence="1">Uncharacterized protein</fullName>
    </submittedName>
</protein>
<keyword evidence="2" id="KW-1185">Reference proteome</keyword>
<reference evidence="1 2" key="1">
    <citation type="submission" date="2018-05" db="EMBL/GenBank/DDBJ databases">
        <title>Genomic Encyclopedia of Archaeal and Bacterial Type Strains, Phase II (KMG-II): from individual species to whole genera.</title>
        <authorList>
            <person name="Goeker M."/>
        </authorList>
    </citation>
    <scope>NUCLEOTIDE SEQUENCE [LARGE SCALE GENOMIC DNA]</scope>
    <source>
        <strain evidence="1 2">DSM 22214</strain>
    </source>
</reference>
<name>A0A316DJI9_9BACT</name>
<evidence type="ECO:0000313" key="2">
    <source>
        <dbReference type="Proteomes" id="UP000245489"/>
    </source>
</evidence>
<evidence type="ECO:0000313" key="1">
    <source>
        <dbReference type="EMBL" id="PWK16803.1"/>
    </source>
</evidence>
<accession>A0A316DJI9</accession>
<dbReference type="RefSeq" id="WP_109745433.1">
    <property type="nucleotide sequence ID" value="NZ_QGGO01000044.1"/>
</dbReference>
<organism evidence="1 2">
    <name type="scientific">Arcicella aurantiaca</name>
    <dbReference type="NCBI Taxonomy" id="591202"/>
    <lineage>
        <taxon>Bacteria</taxon>
        <taxon>Pseudomonadati</taxon>
        <taxon>Bacteroidota</taxon>
        <taxon>Cytophagia</taxon>
        <taxon>Cytophagales</taxon>
        <taxon>Flectobacillaceae</taxon>
        <taxon>Arcicella</taxon>
    </lineage>
</organism>
<dbReference type="AlphaFoldDB" id="A0A316DJI9"/>
<sequence>MELSPQQKEFIEKNGAISYSEQELENMYAFYSQGVFNGFCFKKEEWMNDTLLTNSETPHFILNQVKNFDLIRSIADLDSIGYLMYMHQEYAKMGYYFVEDLLTPITELEKKYGEGCAKPVLYAFDDSDTIAGEQFPKFLPDIYYEMVIVQQKYDDWNALPSKDRDGFFYAFGQILKLHENDTPFDLAKDRELTLPDEKLELIKKG</sequence>